<gene>
    <name evidence="2" type="ORF">ACH3YB_34775</name>
    <name evidence="3" type="ORF">GUR47_13440</name>
</gene>
<protein>
    <recommendedName>
        <fullName evidence="5">DUF4389 domain-containing protein</fullName>
    </recommendedName>
</protein>
<accession>A0A6B3QMV2</accession>
<name>A0A6B3QMV2_STRTE</name>
<dbReference type="EMBL" id="JBIQWK010000014">
    <property type="protein sequence ID" value="MFI0576800.1"/>
    <property type="molecule type" value="Genomic_DNA"/>
</dbReference>
<keyword evidence="1" id="KW-0472">Membrane</keyword>
<dbReference type="AlphaFoldDB" id="A0A6B3QMV2"/>
<sequence length="187" mass="20934">MDTYEDPATWAPEPVRPRWSLALRFVATLLFFPLLCVLWLAAAAVLFVVGLFADGIAAVSEGFGRGYMRFMDDVLGGIVRLGSWCVTWPELRHEGDAAYYRARVDKAVGNWTRQASAPREPKKARPPVECEIPRRVYRGVGGRYVAEVALAQGWELRPTDVRKEVRLWWSAASHPQEASAADTARDS</sequence>
<evidence type="ECO:0000313" key="2">
    <source>
        <dbReference type="EMBL" id="MFI0576800.1"/>
    </source>
</evidence>
<reference evidence="2 4" key="2">
    <citation type="submission" date="2024-10" db="EMBL/GenBank/DDBJ databases">
        <authorList>
            <person name="Wannawong T."/>
            <person name="Kuncharoen N."/>
            <person name="Mhuantong W."/>
        </authorList>
    </citation>
    <scope>NUCLEOTIDE SEQUENCE [LARGE SCALE GENOMIC DNA]</scope>
    <source>
        <strain evidence="2 4">CALK1-4</strain>
    </source>
</reference>
<evidence type="ECO:0000313" key="4">
    <source>
        <dbReference type="Proteomes" id="UP001610810"/>
    </source>
</evidence>
<evidence type="ECO:0008006" key="5">
    <source>
        <dbReference type="Google" id="ProtNLM"/>
    </source>
</evidence>
<comment type="caution">
    <text evidence="3">The sequence shown here is derived from an EMBL/GenBank/DDBJ whole genome shotgun (WGS) entry which is preliminary data.</text>
</comment>
<keyword evidence="1" id="KW-1133">Transmembrane helix</keyword>
<dbReference type="Proteomes" id="UP001610810">
    <property type="component" value="Unassembled WGS sequence"/>
</dbReference>
<keyword evidence="1" id="KW-0812">Transmembrane</keyword>
<dbReference type="EMBL" id="JAAIFS010000002">
    <property type="protein sequence ID" value="NEV87661.1"/>
    <property type="molecule type" value="Genomic_DNA"/>
</dbReference>
<proteinExistence type="predicted"/>
<reference evidence="3" key="1">
    <citation type="journal article" date="2020" name="Microorganisms">
        <title>Isolation, Genomic and Metabolomic Characterization of Streptomyces tendae VITAKN with Quorum Sensing Inhibitory Activity from Southern India.</title>
        <authorList>
            <person name="Ishaque N.M."/>
            <person name="Burgsdorf I."/>
            <person name="Limlingan Malit J.J."/>
            <person name="Saha S."/>
            <person name="Teta R."/>
            <person name="Ewe D."/>
            <person name="Kannabiran K."/>
            <person name="Hrouzek P."/>
            <person name="Steindler L."/>
            <person name="Costantino V."/>
            <person name="Saurav K."/>
        </authorList>
    </citation>
    <scope>NUCLEOTIDE SEQUENCE</scope>
    <source>
        <strain evidence="3">VITAKN</strain>
    </source>
</reference>
<evidence type="ECO:0000256" key="1">
    <source>
        <dbReference type="SAM" id="Phobius"/>
    </source>
</evidence>
<evidence type="ECO:0000313" key="3">
    <source>
        <dbReference type="EMBL" id="NEV87661.1"/>
    </source>
</evidence>
<dbReference type="RefSeq" id="WP_161377131.1">
    <property type="nucleotide sequence ID" value="NZ_JAAIFS010000002.1"/>
</dbReference>
<feature type="transmembrane region" description="Helical" evidence="1">
    <location>
        <begin position="26"/>
        <end position="59"/>
    </location>
</feature>
<organism evidence="3">
    <name type="scientific">Streptomyces tendae</name>
    <dbReference type="NCBI Taxonomy" id="1932"/>
    <lineage>
        <taxon>Bacteria</taxon>
        <taxon>Bacillati</taxon>
        <taxon>Actinomycetota</taxon>
        <taxon>Actinomycetes</taxon>
        <taxon>Kitasatosporales</taxon>
        <taxon>Streptomycetaceae</taxon>
        <taxon>Streptomyces</taxon>
    </lineage>
</organism>
<keyword evidence="4" id="KW-1185">Reference proteome</keyword>